<name>A0A0A9EIT6_ARUDO</name>
<protein>
    <submittedName>
        <fullName evidence="1">Uncharacterized protein</fullName>
    </submittedName>
</protein>
<dbReference type="AlphaFoldDB" id="A0A0A9EIT6"/>
<evidence type="ECO:0000313" key="1">
    <source>
        <dbReference type="EMBL" id="JAE00002.1"/>
    </source>
</evidence>
<reference evidence="1" key="1">
    <citation type="submission" date="2014-09" db="EMBL/GenBank/DDBJ databases">
        <authorList>
            <person name="Magalhaes I.L.F."/>
            <person name="Oliveira U."/>
            <person name="Santos F.R."/>
            <person name="Vidigal T.H.D.A."/>
            <person name="Brescovit A.D."/>
            <person name="Santos A.J."/>
        </authorList>
    </citation>
    <scope>NUCLEOTIDE SEQUENCE</scope>
    <source>
        <tissue evidence="1">Shoot tissue taken approximately 20 cm above the soil surface</tissue>
    </source>
</reference>
<dbReference type="EMBL" id="GBRH01197894">
    <property type="protein sequence ID" value="JAE00002.1"/>
    <property type="molecule type" value="Transcribed_RNA"/>
</dbReference>
<sequence>MEYGISLFLKDTLPLPCSEMKNCETKHIVQMEYVMGDFVKMEYCNSDNLYSMHLEFINSDFRYYTWFLDYHHVFLSSHRC</sequence>
<reference evidence="1" key="2">
    <citation type="journal article" date="2015" name="Data Brief">
        <title>Shoot transcriptome of the giant reed, Arundo donax.</title>
        <authorList>
            <person name="Barrero R.A."/>
            <person name="Guerrero F.D."/>
            <person name="Moolhuijzen P."/>
            <person name="Goolsby J.A."/>
            <person name="Tidwell J."/>
            <person name="Bellgard S.E."/>
            <person name="Bellgard M.I."/>
        </authorList>
    </citation>
    <scope>NUCLEOTIDE SEQUENCE</scope>
    <source>
        <tissue evidence="1">Shoot tissue taken approximately 20 cm above the soil surface</tissue>
    </source>
</reference>
<accession>A0A0A9EIT6</accession>
<organism evidence="1">
    <name type="scientific">Arundo donax</name>
    <name type="common">Giant reed</name>
    <name type="synonym">Donax arundinaceus</name>
    <dbReference type="NCBI Taxonomy" id="35708"/>
    <lineage>
        <taxon>Eukaryota</taxon>
        <taxon>Viridiplantae</taxon>
        <taxon>Streptophyta</taxon>
        <taxon>Embryophyta</taxon>
        <taxon>Tracheophyta</taxon>
        <taxon>Spermatophyta</taxon>
        <taxon>Magnoliopsida</taxon>
        <taxon>Liliopsida</taxon>
        <taxon>Poales</taxon>
        <taxon>Poaceae</taxon>
        <taxon>PACMAD clade</taxon>
        <taxon>Arundinoideae</taxon>
        <taxon>Arundineae</taxon>
        <taxon>Arundo</taxon>
    </lineage>
</organism>
<proteinExistence type="predicted"/>